<dbReference type="PANTHER" id="PTHR32246">
    <property type="entry name" value="INGRESSION PROTEIN FIC1"/>
    <property type="match status" value="1"/>
</dbReference>
<protein>
    <recommendedName>
        <fullName evidence="2">C2 domain-containing protein</fullName>
    </recommendedName>
</protein>
<evidence type="ECO:0000313" key="4">
    <source>
        <dbReference type="Proteomes" id="UP000231279"/>
    </source>
</evidence>
<dbReference type="Gene3D" id="2.60.40.150">
    <property type="entry name" value="C2 domain"/>
    <property type="match status" value="1"/>
</dbReference>
<dbReference type="OrthoDB" id="1909968at2759"/>
<dbReference type="STRING" id="429701.A0A2G9HVV9"/>
<gene>
    <name evidence="3" type="ORF">CDL12_05651</name>
</gene>
<feature type="region of interest" description="Disordered" evidence="1">
    <location>
        <begin position="374"/>
        <end position="396"/>
    </location>
</feature>
<evidence type="ECO:0000259" key="2">
    <source>
        <dbReference type="PROSITE" id="PS50004"/>
    </source>
</evidence>
<feature type="compositionally biased region" description="Low complexity" evidence="1">
    <location>
        <begin position="1"/>
        <end position="20"/>
    </location>
</feature>
<accession>A0A2G9HVV9</accession>
<dbReference type="GO" id="GO:0006952">
    <property type="term" value="P:defense response"/>
    <property type="evidence" value="ECO:0007669"/>
    <property type="project" value="InterPro"/>
</dbReference>
<feature type="region of interest" description="Disordered" evidence="1">
    <location>
        <begin position="1"/>
        <end position="26"/>
    </location>
</feature>
<proteinExistence type="predicted"/>
<dbReference type="InterPro" id="IPR000008">
    <property type="entry name" value="C2_dom"/>
</dbReference>
<dbReference type="CDD" id="cd04051">
    <property type="entry name" value="C2_SRC2_like"/>
    <property type="match status" value="1"/>
</dbReference>
<dbReference type="PROSITE" id="PS50004">
    <property type="entry name" value="C2"/>
    <property type="match status" value="1"/>
</dbReference>
<dbReference type="PANTHER" id="PTHR32246:SF103">
    <property type="entry name" value="CALCIUM-DEPENDENT LIPID-BINDING (CALB DOMAIN) FAMILY PROTEIN"/>
    <property type="match status" value="1"/>
</dbReference>
<dbReference type="SMART" id="SM00239">
    <property type="entry name" value="C2"/>
    <property type="match status" value="1"/>
</dbReference>
<dbReference type="InterPro" id="IPR035892">
    <property type="entry name" value="C2_domain_sf"/>
</dbReference>
<comment type="caution">
    <text evidence="3">The sequence shown here is derived from an EMBL/GenBank/DDBJ whole genome shotgun (WGS) entry which is preliminary data.</text>
</comment>
<dbReference type="EMBL" id="NKXS01000908">
    <property type="protein sequence ID" value="PIN21655.1"/>
    <property type="molecule type" value="Genomic_DNA"/>
</dbReference>
<dbReference type="AlphaFoldDB" id="A0A2G9HVV9"/>
<dbReference type="InterPro" id="IPR044750">
    <property type="entry name" value="C2_SRC2/BAP"/>
</dbReference>
<reference evidence="4" key="1">
    <citation type="journal article" date="2018" name="Gigascience">
        <title>Genome assembly of the Pink Ipe (Handroanthus impetiginosus, Bignoniaceae), a highly valued, ecologically keystone Neotropical timber forest tree.</title>
        <authorList>
            <person name="Silva-Junior O.B."/>
            <person name="Grattapaglia D."/>
            <person name="Novaes E."/>
            <person name="Collevatti R.G."/>
        </authorList>
    </citation>
    <scope>NUCLEOTIDE SEQUENCE [LARGE SCALE GENOMIC DNA]</scope>
    <source>
        <strain evidence="4">cv. UFG-1</strain>
    </source>
</reference>
<dbReference type="Proteomes" id="UP000231279">
    <property type="component" value="Unassembled WGS sequence"/>
</dbReference>
<sequence length="396" mass="43700">MDPTIPTPTVSSTVTSSSISAPPPPSTPLQLLEISLISAQDLAPISKSMRTYAVAWINPTRKLTTRTDQHGHTHPTWNDKFTFRVDNKTLFSEDAAITIEIYMVSWFRDVLIGTVRVLISDLLSPPTGIPLQNLPKNMRFIALQVRRPSGTPQGILNMGVALLDSTMRSMPLHYYVSNPPGADNFRDEIEKKVNALNLKNEYDQEDGKKELDKKIHIWRSLSAGSELNNDEFPLKNGSVCNGSMVNGSLVNGSELCSDIGPSASIVAAELAKKFQPPTLARPPANQQMKIQRNEDTGSSILEDLTIEEAKAKGYRIRTNRERWRKEISNIIDDCDESELSLSNSRHSRRNSDGGLFSCFGNAYGIEVTIVCGASNKPNNSMSRRKGTKPNSEANSA</sequence>
<dbReference type="Pfam" id="PF00168">
    <property type="entry name" value="C2"/>
    <property type="match status" value="1"/>
</dbReference>
<keyword evidence="4" id="KW-1185">Reference proteome</keyword>
<evidence type="ECO:0000256" key="1">
    <source>
        <dbReference type="SAM" id="MobiDB-lite"/>
    </source>
</evidence>
<dbReference type="SUPFAM" id="SSF49562">
    <property type="entry name" value="C2 domain (Calcium/lipid-binding domain, CaLB)"/>
    <property type="match status" value="1"/>
</dbReference>
<feature type="domain" description="C2" evidence="2">
    <location>
        <begin position="13"/>
        <end position="133"/>
    </location>
</feature>
<organism evidence="3 4">
    <name type="scientific">Handroanthus impetiginosus</name>
    <dbReference type="NCBI Taxonomy" id="429701"/>
    <lineage>
        <taxon>Eukaryota</taxon>
        <taxon>Viridiplantae</taxon>
        <taxon>Streptophyta</taxon>
        <taxon>Embryophyta</taxon>
        <taxon>Tracheophyta</taxon>
        <taxon>Spermatophyta</taxon>
        <taxon>Magnoliopsida</taxon>
        <taxon>eudicotyledons</taxon>
        <taxon>Gunneridae</taxon>
        <taxon>Pentapetalae</taxon>
        <taxon>asterids</taxon>
        <taxon>lamiids</taxon>
        <taxon>Lamiales</taxon>
        <taxon>Bignoniaceae</taxon>
        <taxon>Crescentiina</taxon>
        <taxon>Tabebuia alliance</taxon>
        <taxon>Handroanthus</taxon>
    </lineage>
</organism>
<name>A0A2G9HVV9_9LAMI</name>
<evidence type="ECO:0000313" key="3">
    <source>
        <dbReference type="EMBL" id="PIN21655.1"/>
    </source>
</evidence>